<dbReference type="AlphaFoldDB" id="A0A183TK35"/>
<dbReference type="Proteomes" id="UP000275846">
    <property type="component" value="Unassembled WGS sequence"/>
</dbReference>
<feature type="compositionally biased region" description="Basic and acidic residues" evidence="1">
    <location>
        <begin position="21"/>
        <end position="38"/>
    </location>
</feature>
<gene>
    <name evidence="2" type="ORF">SSLN_LOCUS16835</name>
</gene>
<dbReference type="OrthoDB" id="6281941at2759"/>
<reference evidence="2 3" key="2">
    <citation type="submission" date="2018-11" db="EMBL/GenBank/DDBJ databases">
        <authorList>
            <consortium name="Pathogen Informatics"/>
        </authorList>
    </citation>
    <scope>NUCLEOTIDE SEQUENCE [LARGE SCALE GENOMIC DNA]</scope>
    <source>
        <strain evidence="2 3">NST_G2</strain>
    </source>
</reference>
<sequence length="273" mass="30236">MQNRVANYERNRDSRSRKRFRNVEQEKNKLGYSRARSEIPSRGYKSMSNLSAIPVEDGEQPPAASTISKIWKWLKHNSGKDAAQTGGMGVTPVDRKPGPAQKVGYYGNLGLGEYVGAIDDDFADDDEDESENISKAPKSRSLINISVSNLWASENTEIVEIVVDRPPSDTPRSRKGSTATEGKISCKRQSLLDVITRRISSAAPPPASLVAMFDVPLQSLVSRLEENVETTSFGATEERWSLPAYVLTNDLRFYPGEQFTVSFGILNETPLMC</sequence>
<evidence type="ECO:0000313" key="3">
    <source>
        <dbReference type="Proteomes" id="UP000275846"/>
    </source>
</evidence>
<dbReference type="EMBL" id="UYSU01041593">
    <property type="protein sequence ID" value="VDM03221.1"/>
    <property type="molecule type" value="Genomic_DNA"/>
</dbReference>
<dbReference type="WBParaSite" id="SSLN_0001747901-mRNA-1">
    <property type="protein sequence ID" value="SSLN_0001747901-mRNA-1"/>
    <property type="gene ID" value="SSLN_0001747901"/>
</dbReference>
<organism evidence="4">
    <name type="scientific">Schistocephalus solidus</name>
    <name type="common">Tapeworm</name>
    <dbReference type="NCBI Taxonomy" id="70667"/>
    <lineage>
        <taxon>Eukaryota</taxon>
        <taxon>Metazoa</taxon>
        <taxon>Spiralia</taxon>
        <taxon>Lophotrochozoa</taxon>
        <taxon>Platyhelminthes</taxon>
        <taxon>Cestoda</taxon>
        <taxon>Eucestoda</taxon>
        <taxon>Diphyllobothriidea</taxon>
        <taxon>Diphyllobothriidae</taxon>
        <taxon>Schistocephalus</taxon>
    </lineage>
</organism>
<keyword evidence="3" id="KW-1185">Reference proteome</keyword>
<protein>
    <submittedName>
        <fullName evidence="4">tRNA (adenine(58)-N(1))-methyltransferase</fullName>
    </submittedName>
</protein>
<reference evidence="4" key="1">
    <citation type="submission" date="2016-06" db="UniProtKB">
        <authorList>
            <consortium name="WormBaseParasite"/>
        </authorList>
    </citation>
    <scope>IDENTIFICATION</scope>
</reference>
<accession>A0A183TK35</accession>
<name>A0A183TK35_SCHSO</name>
<proteinExistence type="predicted"/>
<feature type="region of interest" description="Disordered" evidence="1">
    <location>
        <begin position="1"/>
        <end position="38"/>
    </location>
</feature>
<evidence type="ECO:0000256" key="1">
    <source>
        <dbReference type="SAM" id="MobiDB-lite"/>
    </source>
</evidence>
<dbReference type="STRING" id="70667.A0A183TK35"/>
<evidence type="ECO:0000313" key="4">
    <source>
        <dbReference type="WBParaSite" id="SSLN_0001747901-mRNA-1"/>
    </source>
</evidence>
<evidence type="ECO:0000313" key="2">
    <source>
        <dbReference type="EMBL" id="VDM03221.1"/>
    </source>
</evidence>